<dbReference type="AlphaFoldDB" id="A0A9W9AVV5"/>
<comment type="caution">
    <text evidence="12">The sequence shown here is derived from an EMBL/GenBank/DDBJ whole genome shotgun (WGS) entry which is preliminary data.</text>
</comment>
<comment type="catalytic activity">
    <reaction evidence="8">
        <text>L-threonyl-[protein] + ATP = O-phospho-L-threonyl-[protein] + ADP + H(+)</text>
        <dbReference type="Rhea" id="RHEA:46608"/>
        <dbReference type="Rhea" id="RHEA-COMP:11060"/>
        <dbReference type="Rhea" id="RHEA-COMP:11605"/>
        <dbReference type="ChEBI" id="CHEBI:15378"/>
        <dbReference type="ChEBI" id="CHEBI:30013"/>
        <dbReference type="ChEBI" id="CHEBI:30616"/>
        <dbReference type="ChEBI" id="CHEBI:61977"/>
        <dbReference type="ChEBI" id="CHEBI:456216"/>
        <dbReference type="EC" id="2.7.11.22"/>
    </reaction>
</comment>
<dbReference type="Gene3D" id="3.30.200.20">
    <property type="entry name" value="Phosphorylase Kinase, domain 1"/>
    <property type="match status" value="1"/>
</dbReference>
<reference evidence="12" key="1">
    <citation type="submission" date="2022-08" db="EMBL/GenBank/DDBJ databases">
        <title>A Global Phylogenomic Analysis of the Shiitake Genus Lentinula.</title>
        <authorList>
            <consortium name="DOE Joint Genome Institute"/>
            <person name="Sierra-Patev S."/>
            <person name="Min B."/>
            <person name="Naranjo-Ortiz M."/>
            <person name="Looney B."/>
            <person name="Konkel Z."/>
            <person name="Slot J.C."/>
            <person name="Sakamoto Y."/>
            <person name="Steenwyk J.L."/>
            <person name="Rokas A."/>
            <person name="Carro J."/>
            <person name="Camarero S."/>
            <person name="Ferreira P."/>
            <person name="Molpeceres G."/>
            <person name="Ruiz-Duenas F.J."/>
            <person name="Serrano A."/>
            <person name="Henrissat B."/>
            <person name="Drula E."/>
            <person name="Hughes K.W."/>
            <person name="Mata J.L."/>
            <person name="Ishikawa N.K."/>
            <person name="Vargas-Isla R."/>
            <person name="Ushijima S."/>
            <person name="Smith C.A."/>
            <person name="Ahrendt S."/>
            <person name="Andreopoulos W."/>
            <person name="He G."/>
            <person name="Labutti K."/>
            <person name="Lipzen A."/>
            <person name="Ng V."/>
            <person name="Riley R."/>
            <person name="Sandor L."/>
            <person name="Barry K."/>
            <person name="Martinez A.T."/>
            <person name="Xiao Y."/>
            <person name="Gibbons J.G."/>
            <person name="Terashima K."/>
            <person name="Grigoriev I.V."/>
            <person name="Hibbett D.S."/>
        </authorList>
    </citation>
    <scope>NUCLEOTIDE SEQUENCE</scope>
    <source>
        <strain evidence="12">JLM2183</strain>
    </source>
</reference>
<evidence type="ECO:0000256" key="7">
    <source>
        <dbReference type="ARBA" id="ARBA00022840"/>
    </source>
</evidence>
<feature type="domain" description="Protein kinase" evidence="11">
    <location>
        <begin position="28"/>
        <end position="406"/>
    </location>
</feature>
<evidence type="ECO:0000256" key="8">
    <source>
        <dbReference type="ARBA" id="ARBA00047811"/>
    </source>
</evidence>
<accession>A0A9W9AVV5</accession>
<dbReference type="PANTHER" id="PTHR24056">
    <property type="entry name" value="CELL DIVISION PROTEIN KINASE"/>
    <property type="match status" value="1"/>
</dbReference>
<dbReference type="InterPro" id="IPR050108">
    <property type="entry name" value="CDK"/>
</dbReference>
<dbReference type="PROSITE" id="PS50011">
    <property type="entry name" value="PROTEIN_KINASE_DOM"/>
    <property type="match status" value="1"/>
</dbReference>
<feature type="region of interest" description="Disordered" evidence="10">
    <location>
        <begin position="268"/>
        <end position="294"/>
    </location>
</feature>
<dbReference type="EC" id="2.7.11.22" evidence="2"/>
<name>A0A9W9AVV5_9AGAR</name>
<evidence type="ECO:0000256" key="2">
    <source>
        <dbReference type="ARBA" id="ARBA00012425"/>
    </source>
</evidence>
<organism evidence="12 13">
    <name type="scientific">Lentinula aciculospora</name>
    <dbReference type="NCBI Taxonomy" id="153920"/>
    <lineage>
        <taxon>Eukaryota</taxon>
        <taxon>Fungi</taxon>
        <taxon>Dikarya</taxon>
        <taxon>Basidiomycota</taxon>
        <taxon>Agaricomycotina</taxon>
        <taxon>Agaricomycetes</taxon>
        <taxon>Agaricomycetidae</taxon>
        <taxon>Agaricales</taxon>
        <taxon>Marasmiineae</taxon>
        <taxon>Omphalotaceae</taxon>
        <taxon>Lentinula</taxon>
    </lineage>
</organism>
<dbReference type="OrthoDB" id="413582at2759"/>
<evidence type="ECO:0000256" key="9">
    <source>
        <dbReference type="ARBA" id="ARBA00048367"/>
    </source>
</evidence>
<evidence type="ECO:0000256" key="1">
    <source>
        <dbReference type="ARBA" id="ARBA00006485"/>
    </source>
</evidence>
<evidence type="ECO:0000259" key="11">
    <source>
        <dbReference type="PROSITE" id="PS50011"/>
    </source>
</evidence>
<dbReference type="SMART" id="SM00220">
    <property type="entry name" value="S_TKc"/>
    <property type="match status" value="1"/>
</dbReference>
<keyword evidence="5" id="KW-0547">Nucleotide-binding</keyword>
<dbReference type="InterPro" id="IPR011009">
    <property type="entry name" value="Kinase-like_dom_sf"/>
</dbReference>
<dbReference type="GO" id="GO:0005634">
    <property type="term" value="C:nucleus"/>
    <property type="evidence" value="ECO:0007669"/>
    <property type="project" value="TreeGrafter"/>
</dbReference>
<evidence type="ECO:0000313" key="13">
    <source>
        <dbReference type="Proteomes" id="UP001150266"/>
    </source>
</evidence>
<gene>
    <name evidence="12" type="ORF">J3R30DRAFT_3419791</name>
</gene>
<dbReference type="SUPFAM" id="SSF56112">
    <property type="entry name" value="Protein kinase-like (PK-like)"/>
    <property type="match status" value="1"/>
</dbReference>
<protein>
    <recommendedName>
        <fullName evidence="2">cyclin-dependent kinase</fullName>
        <ecNumber evidence="2">2.7.11.22</ecNumber>
    </recommendedName>
</protein>
<keyword evidence="3" id="KW-0723">Serine/threonine-protein kinase</keyword>
<dbReference type="EMBL" id="JAOTPV010000001">
    <property type="protein sequence ID" value="KAJ4490190.1"/>
    <property type="molecule type" value="Genomic_DNA"/>
</dbReference>
<dbReference type="PROSITE" id="PS00108">
    <property type="entry name" value="PROTEIN_KINASE_ST"/>
    <property type="match status" value="1"/>
</dbReference>
<dbReference type="PANTHER" id="PTHR24056:SF171">
    <property type="entry name" value="CYCLIN-DEPENDENT KINASE 20"/>
    <property type="match status" value="1"/>
</dbReference>
<evidence type="ECO:0000256" key="3">
    <source>
        <dbReference type="ARBA" id="ARBA00022527"/>
    </source>
</evidence>
<keyword evidence="13" id="KW-1185">Reference proteome</keyword>
<feature type="compositionally biased region" description="Low complexity" evidence="10">
    <location>
        <begin position="268"/>
        <end position="291"/>
    </location>
</feature>
<dbReference type="Gene3D" id="1.10.510.10">
    <property type="entry name" value="Transferase(Phosphotransferase) domain 1"/>
    <property type="match status" value="1"/>
</dbReference>
<evidence type="ECO:0000256" key="4">
    <source>
        <dbReference type="ARBA" id="ARBA00022679"/>
    </source>
</evidence>
<proteinExistence type="inferred from homology"/>
<comment type="similarity">
    <text evidence="1">Belongs to the protein kinase superfamily. CMGC Ser/Thr protein kinase family. CDC2/CDKX subfamily.</text>
</comment>
<evidence type="ECO:0000256" key="6">
    <source>
        <dbReference type="ARBA" id="ARBA00022777"/>
    </source>
</evidence>
<evidence type="ECO:0000313" key="12">
    <source>
        <dbReference type="EMBL" id="KAJ4490190.1"/>
    </source>
</evidence>
<dbReference type="GO" id="GO:0004693">
    <property type="term" value="F:cyclin-dependent protein serine/threonine kinase activity"/>
    <property type="evidence" value="ECO:0007669"/>
    <property type="project" value="UniProtKB-EC"/>
</dbReference>
<keyword evidence="7" id="KW-0067">ATP-binding</keyword>
<dbReference type="InterPro" id="IPR000719">
    <property type="entry name" value="Prot_kinase_dom"/>
</dbReference>
<sequence length="448" mass="50751">MFFDHHLRNHTVENRDIIELDDSEDDGDDDFKIIAEGLASTVSKTWASVDNEEPQLIVVKTSTTIKKWVKEPHDIIKECRILQRLSHSNIIPVFDSSLDRTQNTMNIWMPYIPYSLSDLLDSALFVPQPEGISTSETIQTQTHLSNFLYLTRSFMIQIIYAVTYLHAQSIAHRDLKPANILLTPTGRVILIDFGIAWDGSNGNDEESMKNSDLWPETKENMYFEVSTGPYRAPELLFGTRSYDPYAIDLWSLGAVFAEFFTLLTPLSSSPSSDDYPYPSRSDPNSSSQRSPTRYTRNSLFDVSRGEIGLAWSIFKVFGTPREPANKQEEAESWAWPGFKDLPDAQKVEFTKVDGMILNKQVLPNLPTEVSNASDTANAAVDLIRNLLRYPPAWRMKAKDVQGHVFFSFAQSLFPEDLDLEEGMEGKVFSVEVNGTRRTLGDLLLKTLV</sequence>
<comment type="catalytic activity">
    <reaction evidence="9">
        <text>L-seryl-[protein] + ATP = O-phospho-L-seryl-[protein] + ADP + H(+)</text>
        <dbReference type="Rhea" id="RHEA:17989"/>
        <dbReference type="Rhea" id="RHEA-COMP:9863"/>
        <dbReference type="Rhea" id="RHEA-COMP:11604"/>
        <dbReference type="ChEBI" id="CHEBI:15378"/>
        <dbReference type="ChEBI" id="CHEBI:29999"/>
        <dbReference type="ChEBI" id="CHEBI:30616"/>
        <dbReference type="ChEBI" id="CHEBI:83421"/>
        <dbReference type="ChEBI" id="CHEBI:456216"/>
        <dbReference type="EC" id="2.7.11.22"/>
    </reaction>
</comment>
<keyword evidence="4" id="KW-0808">Transferase</keyword>
<dbReference type="Proteomes" id="UP001150266">
    <property type="component" value="Unassembled WGS sequence"/>
</dbReference>
<evidence type="ECO:0000256" key="10">
    <source>
        <dbReference type="SAM" id="MobiDB-lite"/>
    </source>
</evidence>
<dbReference type="Pfam" id="PF00069">
    <property type="entry name" value="Pkinase"/>
    <property type="match status" value="1"/>
</dbReference>
<keyword evidence="6 12" id="KW-0418">Kinase</keyword>
<evidence type="ECO:0000256" key="5">
    <source>
        <dbReference type="ARBA" id="ARBA00022741"/>
    </source>
</evidence>
<dbReference type="InterPro" id="IPR008271">
    <property type="entry name" value="Ser/Thr_kinase_AS"/>
</dbReference>
<dbReference type="GO" id="GO:0005524">
    <property type="term" value="F:ATP binding"/>
    <property type="evidence" value="ECO:0007669"/>
    <property type="project" value="UniProtKB-KW"/>
</dbReference>